<dbReference type="InterPro" id="IPR006145">
    <property type="entry name" value="PsdUridine_synth_RsuA/RluA"/>
</dbReference>
<evidence type="ECO:0000256" key="1">
    <source>
        <dbReference type="ARBA" id="ARBA00008348"/>
    </source>
</evidence>
<dbReference type="InterPro" id="IPR050343">
    <property type="entry name" value="RsuA_PseudoU_synthase"/>
</dbReference>
<organism evidence="6 7">
    <name type="scientific">Mycoplasmopsis agassizii</name>
    <dbReference type="NCBI Taxonomy" id="33922"/>
    <lineage>
        <taxon>Bacteria</taxon>
        <taxon>Bacillati</taxon>
        <taxon>Mycoplasmatota</taxon>
        <taxon>Mycoplasmoidales</taxon>
        <taxon>Metamycoplasmataceae</taxon>
        <taxon>Mycoplasmopsis</taxon>
    </lineage>
</organism>
<dbReference type="GO" id="GO:0003723">
    <property type="term" value="F:RNA binding"/>
    <property type="evidence" value="ECO:0007669"/>
    <property type="project" value="UniProtKB-KW"/>
</dbReference>
<dbReference type="InterPro" id="IPR018496">
    <property type="entry name" value="PsdUridine_synth_RsuA/RluB_CS"/>
</dbReference>
<comment type="caution">
    <text evidence="6">The sequence shown here is derived from an EMBL/GenBank/DDBJ whole genome shotgun (WGS) entry which is preliminary data.</text>
</comment>
<comment type="similarity">
    <text evidence="1 4">Belongs to the pseudouridine synthase RsuA family.</text>
</comment>
<dbReference type="OrthoDB" id="9807213at2"/>
<dbReference type="EC" id="5.4.99.-" evidence="4"/>
<evidence type="ECO:0000259" key="5">
    <source>
        <dbReference type="SMART" id="SM00363"/>
    </source>
</evidence>
<evidence type="ECO:0000256" key="4">
    <source>
        <dbReference type="RuleBase" id="RU003887"/>
    </source>
</evidence>
<dbReference type="CDD" id="cd00165">
    <property type="entry name" value="S4"/>
    <property type="match status" value="1"/>
</dbReference>
<evidence type="ECO:0000313" key="6">
    <source>
        <dbReference type="EMBL" id="PAK21441.1"/>
    </source>
</evidence>
<keyword evidence="2 4" id="KW-0413">Isomerase</keyword>
<protein>
    <recommendedName>
        <fullName evidence="4">Pseudouridine synthase</fullName>
        <ecNumber evidence="4">5.4.99.-</ecNumber>
    </recommendedName>
</protein>
<dbReference type="InterPro" id="IPR042092">
    <property type="entry name" value="PsdUridine_s_RsuA/RluB/E/F_cat"/>
</dbReference>
<gene>
    <name evidence="6" type="ORF">CJJ23_02225</name>
</gene>
<dbReference type="NCBIfam" id="TIGR00093">
    <property type="entry name" value="pseudouridine synthase"/>
    <property type="match status" value="1"/>
</dbReference>
<dbReference type="SUPFAM" id="SSF55120">
    <property type="entry name" value="Pseudouridine synthase"/>
    <property type="match status" value="1"/>
</dbReference>
<dbReference type="GO" id="GO:0120159">
    <property type="term" value="F:rRNA pseudouridine synthase activity"/>
    <property type="evidence" value="ECO:0007669"/>
    <property type="project" value="UniProtKB-ARBA"/>
</dbReference>
<dbReference type="AlphaFoldDB" id="A0A269TJ59"/>
<sequence>MKIRINKYLATLGYASRREIERWISEGLITVNGKVAQLGMLVDDQDHIKVNNKLVVTKTVNKVYLILNKPPKVISAVKDDRNRVCVTHLINSKYKVYPVGRLDYDARGLILLTNDGDLAHCMMHPSFEVKRVYHVLLAEELSVEDLTFLNSNQVKIDHQQSLQKVFRIAPKLYEVEISQGKYHHVKRLFEAVNKKVKELERVAYGNLTLENLALGKSRNLTKDELEELKNLCIKK</sequence>
<dbReference type="PROSITE" id="PS50889">
    <property type="entry name" value="S4"/>
    <property type="match status" value="1"/>
</dbReference>
<dbReference type="InterPro" id="IPR020094">
    <property type="entry name" value="TruA/RsuA/RluB/E/F_N"/>
</dbReference>
<dbReference type="RefSeq" id="WP_095334746.1">
    <property type="nucleotide sequence ID" value="NZ_NQNY01000005.1"/>
</dbReference>
<dbReference type="PROSITE" id="PS01149">
    <property type="entry name" value="PSI_RSU"/>
    <property type="match status" value="1"/>
</dbReference>
<dbReference type="Gene3D" id="3.30.70.1560">
    <property type="entry name" value="Alpha-L RNA-binding motif"/>
    <property type="match status" value="1"/>
</dbReference>
<dbReference type="FunFam" id="3.10.290.10:FF:000003">
    <property type="entry name" value="Pseudouridine synthase"/>
    <property type="match status" value="1"/>
</dbReference>
<dbReference type="InterPro" id="IPR020103">
    <property type="entry name" value="PsdUridine_synth_cat_dom_sf"/>
</dbReference>
<dbReference type="SUPFAM" id="SSF55174">
    <property type="entry name" value="Alpha-L RNA-binding motif"/>
    <property type="match status" value="1"/>
</dbReference>
<accession>A0A269TJ59</accession>
<dbReference type="SMART" id="SM00363">
    <property type="entry name" value="S4"/>
    <property type="match status" value="1"/>
</dbReference>
<dbReference type="Gene3D" id="3.10.290.10">
    <property type="entry name" value="RNA-binding S4 domain"/>
    <property type="match status" value="1"/>
</dbReference>
<dbReference type="InterPro" id="IPR002942">
    <property type="entry name" value="S4_RNA-bd"/>
</dbReference>
<dbReference type="Pfam" id="PF01479">
    <property type="entry name" value="S4"/>
    <property type="match status" value="1"/>
</dbReference>
<dbReference type="CDD" id="cd02870">
    <property type="entry name" value="PseudoU_synth_RsuA_like"/>
    <property type="match status" value="1"/>
</dbReference>
<evidence type="ECO:0000256" key="3">
    <source>
        <dbReference type="PROSITE-ProRule" id="PRU00182"/>
    </source>
</evidence>
<name>A0A269TJ59_9BACT</name>
<dbReference type="PANTHER" id="PTHR47683">
    <property type="entry name" value="PSEUDOURIDINE SYNTHASE FAMILY PROTEIN-RELATED"/>
    <property type="match status" value="1"/>
</dbReference>
<dbReference type="InterPro" id="IPR036986">
    <property type="entry name" value="S4_RNA-bd_sf"/>
</dbReference>
<dbReference type="Gene3D" id="3.30.70.580">
    <property type="entry name" value="Pseudouridine synthase I, catalytic domain, N-terminal subdomain"/>
    <property type="match status" value="1"/>
</dbReference>
<evidence type="ECO:0000256" key="2">
    <source>
        <dbReference type="ARBA" id="ARBA00023235"/>
    </source>
</evidence>
<dbReference type="Proteomes" id="UP000216943">
    <property type="component" value="Unassembled WGS sequence"/>
</dbReference>
<dbReference type="InterPro" id="IPR000748">
    <property type="entry name" value="PsdUridine_synth_RsuA/RluB/E/F"/>
</dbReference>
<dbReference type="EMBL" id="NQNY01000005">
    <property type="protein sequence ID" value="PAK21441.1"/>
    <property type="molecule type" value="Genomic_DNA"/>
</dbReference>
<dbReference type="PANTHER" id="PTHR47683:SF2">
    <property type="entry name" value="RNA-BINDING S4 DOMAIN-CONTAINING PROTEIN"/>
    <property type="match status" value="1"/>
</dbReference>
<reference evidence="7" key="1">
    <citation type="submission" date="2017-08" db="EMBL/GenBank/DDBJ databases">
        <authorList>
            <person name="Alvarez-Ponce D."/>
            <person name="Weitzman C.L."/>
            <person name="Tillett R.L."/>
            <person name="Sandmeier F.C."/>
            <person name="Tracy C.R."/>
        </authorList>
    </citation>
    <scope>NUCLEOTIDE SEQUENCE [LARGE SCALE GENOMIC DNA]</scope>
    <source>
        <strain evidence="7">723</strain>
    </source>
</reference>
<dbReference type="Pfam" id="PF00849">
    <property type="entry name" value="PseudoU_synth_2"/>
    <property type="match status" value="1"/>
</dbReference>
<keyword evidence="3" id="KW-0694">RNA-binding</keyword>
<feature type="domain" description="RNA-binding S4" evidence="5">
    <location>
        <begin position="3"/>
        <end position="62"/>
    </location>
</feature>
<evidence type="ECO:0000313" key="7">
    <source>
        <dbReference type="Proteomes" id="UP000216943"/>
    </source>
</evidence>
<dbReference type="GO" id="GO:0000455">
    <property type="term" value="P:enzyme-directed rRNA pseudouridine synthesis"/>
    <property type="evidence" value="ECO:0007669"/>
    <property type="project" value="UniProtKB-ARBA"/>
</dbReference>
<proteinExistence type="inferred from homology"/>